<protein>
    <submittedName>
        <fullName evidence="2">Group II intron maturase</fullName>
    </submittedName>
</protein>
<dbReference type="AlphaFoldDB" id="A0A2W7MFU6"/>
<evidence type="ECO:0000313" key="2">
    <source>
        <dbReference type="EMBL" id="PZX01621.1"/>
    </source>
</evidence>
<gene>
    <name evidence="2" type="ORF">C7437_11517</name>
</gene>
<evidence type="ECO:0000313" key="3">
    <source>
        <dbReference type="Proteomes" id="UP000248646"/>
    </source>
</evidence>
<sequence length="174" mass="21002">MLESLNKRMNICKLELHPTKTKIIYCKDADRKEEHENISFDFLGYTFRPRRSKNRWGKYFVNFTPAISNKSKKSIRQKVRGWKLQLKVNKELFDLSMMFNSAIQGWINYYGKFYKSEMYSSLRHINKALIMWARKKYKKLARHKKNAERFMGRIAIQNPKLFKHWELGIKPTAE</sequence>
<reference evidence="2 3" key="1">
    <citation type="submission" date="2018-06" db="EMBL/GenBank/DDBJ databases">
        <title>Genomic Encyclopedia of Type Strains, Phase IV (KMG-IV): sequencing the most valuable type-strain genomes for metagenomic binning, comparative biology and taxonomic classification.</title>
        <authorList>
            <person name="Goeker M."/>
        </authorList>
    </citation>
    <scope>NUCLEOTIDE SEQUENCE [LARGE SCALE GENOMIC DNA]</scope>
    <source>
        <strain evidence="2 3">DSM 5</strain>
    </source>
</reference>
<accession>A0A2W7MFU6</accession>
<dbReference type="InterPro" id="IPR013597">
    <property type="entry name" value="Mat_intron_G2"/>
</dbReference>
<comment type="caution">
    <text evidence="2">The sequence shown here is derived from an EMBL/GenBank/DDBJ whole genome shotgun (WGS) entry which is preliminary data.</text>
</comment>
<dbReference type="EMBL" id="QKZI01000015">
    <property type="protein sequence ID" value="PZX01621.1"/>
    <property type="molecule type" value="Genomic_DNA"/>
</dbReference>
<dbReference type="Proteomes" id="UP000248646">
    <property type="component" value="Unassembled WGS sequence"/>
</dbReference>
<name>A0A2W7MFU6_9BACI</name>
<dbReference type="Pfam" id="PF08388">
    <property type="entry name" value="GIIM"/>
    <property type="match status" value="1"/>
</dbReference>
<feature type="domain" description="Group II intron maturase-specific" evidence="1">
    <location>
        <begin position="73"/>
        <end position="145"/>
    </location>
</feature>
<proteinExistence type="predicted"/>
<keyword evidence="3" id="KW-1185">Reference proteome</keyword>
<organism evidence="2 3">
    <name type="scientific">Psychrobacillus insolitus</name>
    <dbReference type="NCBI Taxonomy" id="1461"/>
    <lineage>
        <taxon>Bacteria</taxon>
        <taxon>Bacillati</taxon>
        <taxon>Bacillota</taxon>
        <taxon>Bacilli</taxon>
        <taxon>Bacillales</taxon>
        <taxon>Bacillaceae</taxon>
        <taxon>Psychrobacillus</taxon>
    </lineage>
</organism>
<evidence type="ECO:0000259" key="1">
    <source>
        <dbReference type="Pfam" id="PF08388"/>
    </source>
</evidence>